<feature type="compositionally biased region" description="Basic residues" evidence="2">
    <location>
        <begin position="168"/>
        <end position="184"/>
    </location>
</feature>
<evidence type="ECO:0000313" key="3">
    <source>
        <dbReference type="EMBL" id="TCS32908.1"/>
    </source>
</evidence>
<feature type="coiled-coil region" evidence="1">
    <location>
        <begin position="37"/>
        <end position="64"/>
    </location>
</feature>
<accession>A0A4V2UI49</accession>
<comment type="caution">
    <text evidence="3">The sequence shown here is derived from an EMBL/GenBank/DDBJ whole genome shotgun (WGS) entry which is preliminary data.</text>
</comment>
<gene>
    <name evidence="3" type="ORF">EDC30_11919</name>
</gene>
<evidence type="ECO:0000256" key="1">
    <source>
        <dbReference type="SAM" id="Coils"/>
    </source>
</evidence>
<evidence type="ECO:0000256" key="2">
    <source>
        <dbReference type="SAM" id="MobiDB-lite"/>
    </source>
</evidence>
<keyword evidence="4" id="KW-1185">Reference proteome</keyword>
<keyword evidence="1" id="KW-0175">Coiled coil</keyword>
<reference evidence="3 4" key="1">
    <citation type="submission" date="2019-03" db="EMBL/GenBank/DDBJ databases">
        <title>Genomic Encyclopedia of Type Strains, Phase IV (KMG-IV): sequencing the most valuable type-strain genomes for metagenomic binning, comparative biology and taxonomic classification.</title>
        <authorList>
            <person name="Goeker M."/>
        </authorList>
    </citation>
    <scope>NUCLEOTIDE SEQUENCE [LARGE SCALE GENOMIC DNA]</scope>
    <source>
        <strain evidence="3 4">DSM 7445</strain>
    </source>
</reference>
<name>A0A4V2UI49_PAULE</name>
<dbReference type="EMBL" id="SLZQ01000019">
    <property type="protein sequence ID" value="TCS32908.1"/>
    <property type="molecule type" value="Genomic_DNA"/>
</dbReference>
<protein>
    <submittedName>
        <fullName evidence="3">Uncharacterized protein</fullName>
    </submittedName>
</protein>
<proteinExistence type="predicted"/>
<sequence>MLVSMRISFEAVRKWLAERAEDGEMTDNQFYQLYELIRRCQKKLEEREEKYEKAREKVIELAKQLGIPPEGMLAALKRPGESPETRVNQRRPYLNPMDAKDRTLYGSYAHPSRRHKKPQWLQDAEAMGIQQSDCHYKKLEETWAKFNLPVLFNPEERYKELLAEQAPRPKRQPPQRPRGKRKTD</sequence>
<dbReference type="Proteomes" id="UP000295382">
    <property type="component" value="Unassembled WGS sequence"/>
</dbReference>
<organism evidence="3 4">
    <name type="scientific">Paucimonas lemoignei</name>
    <name type="common">Pseudomonas lemoignei</name>
    <dbReference type="NCBI Taxonomy" id="29443"/>
    <lineage>
        <taxon>Bacteria</taxon>
        <taxon>Pseudomonadati</taxon>
        <taxon>Pseudomonadota</taxon>
        <taxon>Betaproteobacteria</taxon>
        <taxon>Burkholderiales</taxon>
        <taxon>Burkholderiaceae</taxon>
        <taxon>Paucimonas</taxon>
    </lineage>
</organism>
<dbReference type="AlphaFoldDB" id="A0A4V2UI49"/>
<evidence type="ECO:0000313" key="4">
    <source>
        <dbReference type="Proteomes" id="UP000295382"/>
    </source>
</evidence>
<feature type="region of interest" description="Disordered" evidence="2">
    <location>
        <begin position="74"/>
        <end position="103"/>
    </location>
</feature>
<feature type="region of interest" description="Disordered" evidence="2">
    <location>
        <begin position="161"/>
        <end position="184"/>
    </location>
</feature>